<reference evidence="1 2" key="1">
    <citation type="submission" date="2011-02" db="EMBL/GenBank/DDBJ databases">
        <title>The Genome Sequence of Sphaeroforma arctica JP610.</title>
        <authorList>
            <consortium name="The Broad Institute Genome Sequencing Platform"/>
            <person name="Russ C."/>
            <person name="Cuomo C."/>
            <person name="Young S.K."/>
            <person name="Zeng Q."/>
            <person name="Gargeya S."/>
            <person name="Alvarado L."/>
            <person name="Berlin A."/>
            <person name="Chapman S.B."/>
            <person name="Chen Z."/>
            <person name="Freedman E."/>
            <person name="Gellesch M."/>
            <person name="Goldberg J."/>
            <person name="Griggs A."/>
            <person name="Gujja S."/>
            <person name="Heilman E."/>
            <person name="Heiman D."/>
            <person name="Howarth C."/>
            <person name="Mehta T."/>
            <person name="Neiman D."/>
            <person name="Pearson M."/>
            <person name="Roberts A."/>
            <person name="Saif S."/>
            <person name="Shea T."/>
            <person name="Shenoy N."/>
            <person name="Sisk P."/>
            <person name="Stolte C."/>
            <person name="Sykes S."/>
            <person name="White J."/>
            <person name="Yandava C."/>
            <person name="Burger G."/>
            <person name="Gray M.W."/>
            <person name="Holland P.W.H."/>
            <person name="King N."/>
            <person name="Lang F.B.F."/>
            <person name="Roger A.J."/>
            <person name="Ruiz-Trillo I."/>
            <person name="Haas B."/>
            <person name="Nusbaum C."/>
            <person name="Birren B."/>
        </authorList>
    </citation>
    <scope>NUCLEOTIDE SEQUENCE [LARGE SCALE GENOMIC DNA]</scope>
    <source>
        <strain evidence="1 2">JP610</strain>
    </source>
</reference>
<accession>A0A0L0FU64</accession>
<gene>
    <name evidence="1" type="ORF">SARC_07247</name>
</gene>
<dbReference type="GeneID" id="25907751"/>
<dbReference type="Proteomes" id="UP000054560">
    <property type="component" value="Unassembled WGS sequence"/>
</dbReference>
<dbReference type="AlphaFoldDB" id="A0A0L0FU64"/>
<proteinExistence type="predicted"/>
<evidence type="ECO:0000313" key="2">
    <source>
        <dbReference type="Proteomes" id="UP000054560"/>
    </source>
</evidence>
<dbReference type="RefSeq" id="XP_014154292.1">
    <property type="nucleotide sequence ID" value="XM_014298817.1"/>
</dbReference>
<protein>
    <submittedName>
        <fullName evidence="1">Uncharacterized protein</fullName>
    </submittedName>
</protein>
<sequence>MPEMAEPAADDVDSRCIIFYEGKSKTTFILHLSSTCGNGNEMVAFSPTAESSEKYSMCKNCVKINTTYYKGKSKSSYILHLSSLCGNGSGMINFVPTVNFEKYSV</sequence>
<dbReference type="EMBL" id="KQ242158">
    <property type="protein sequence ID" value="KNC80390.1"/>
    <property type="molecule type" value="Genomic_DNA"/>
</dbReference>
<evidence type="ECO:0000313" key="1">
    <source>
        <dbReference type="EMBL" id="KNC80390.1"/>
    </source>
</evidence>
<keyword evidence="2" id="KW-1185">Reference proteome</keyword>
<name>A0A0L0FU64_9EUKA</name>
<organism evidence="1 2">
    <name type="scientific">Sphaeroforma arctica JP610</name>
    <dbReference type="NCBI Taxonomy" id="667725"/>
    <lineage>
        <taxon>Eukaryota</taxon>
        <taxon>Ichthyosporea</taxon>
        <taxon>Ichthyophonida</taxon>
        <taxon>Sphaeroforma</taxon>
    </lineage>
</organism>